<sequence>MFSITHRDQIGLLLCTACFSDVDIRGQIDGTTSSRQSIGNMQPLPVHLRPSTPRAEAGSVAPPPLCMILLQSRPLRCVSSSTGAVSITLPL</sequence>
<keyword evidence="3" id="KW-1185">Reference proteome</keyword>
<dbReference type="AlphaFoldDB" id="A0A8K0I5X5"/>
<evidence type="ECO:0000313" key="2">
    <source>
        <dbReference type="EMBL" id="KAG1338446.1"/>
    </source>
</evidence>
<gene>
    <name evidence="2" type="ORF">COCNU_04G007520</name>
</gene>
<name>A0A8K0I5X5_COCNU</name>
<reference evidence="2" key="2">
    <citation type="submission" date="2019-07" db="EMBL/GenBank/DDBJ databases">
        <authorList>
            <person name="Yang Y."/>
            <person name="Bocs S."/>
            <person name="Baudouin L."/>
        </authorList>
    </citation>
    <scope>NUCLEOTIDE SEQUENCE</scope>
    <source>
        <tissue evidence="2">Spear leaf of Hainan Tall coconut</tissue>
    </source>
</reference>
<dbReference type="EMBL" id="CM017875">
    <property type="protein sequence ID" value="KAG1338446.1"/>
    <property type="molecule type" value="Genomic_DNA"/>
</dbReference>
<evidence type="ECO:0000256" key="1">
    <source>
        <dbReference type="SAM" id="MobiDB-lite"/>
    </source>
</evidence>
<organism evidence="2 3">
    <name type="scientific">Cocos nucifera</name>
    <name type="common">Coconut palm</name>
    <dbReference type="NCBI Taxonomy" id="13894"/>
    <lineage>
        <taxon>Eukaryota</taxon>
        <taxon>Viridiplantae</taxon>
        <taxon>Streptophyta</taxon>
        <taxon>Embryophyta</taxon>
        <taxon>Tracheophyta</taxon>
        <taxon>Spermatophyta</taxon>
        <taxon>Magnoliopsida</taxon>
        <taxon>Liliopsida</taxon>
        <taxon>Arecaceae</taxon>
        <taxon>Arecoideae</taxon>
        <taxon>Cocoseae</taxon>
        <taxon>Attaleinae</taxon>
        <taxon>Cocos</taxon>
    </lineage>
</organism>
<feature type="region of interest" description="Disordered" evidence="1">
    <location>
        <begin position="31"/>
        <end position="57"/>
    </location>
</feature>
<evidence type="ECO:0000313" key="3">
    <source>
        <dbReference type="Proteomes" id="UP000797356"/>
    </source>
</evidence>
<comment type="caution">
    <text evidence="2">The sequence shown here is derived from an EMBL/GenBank/DDBJ whole genome shotgun (WGS) entry which is preliminary data.</text>
</comment>
<dbReference type="Proteomes" id="UP000797356">
    <property type="component" value="Chromosome 4"/>
</dbReference>
<protein>
    <submittedName>
        <fullName evidence="2">Uncharacterized protein</fullName>
    </submittedName>
</protein>
<feature type="compositionally biased region" description="Polar residues" evidence="1">
    <location>
        <begin position="31"/>
        <end position="40"/>
    </location>
</feature>
<reference evidence="2" key="1">
    <citation type="journal article" date="2017" name="Gigascience">
        <title>The genome draft of coconut (Cocos nucifera).</title>
        <authorList>
            <person name="Xiao Y."/>
            <person name="Xu P."/>
            <person name="Fan H."/>
            <person name="Baudouin L."/>
            <person name="Xia W."/>
            <person name="Bocs S."/>
            <person name="Xu J."/>
            <person name="Li Q."/>
            <person name="Guo A."/>
            <person name="Zhou L."/>
            <person name="Li J."/>
            <person name="Wu Y."/>
            <person name="Ma Z."/>
            <person name="Armero A."/>
            <person name="Issali A.E."/>
            <person name="Liu N."/>
            <person name="Peng M."/>
            <person name="Yang Y."/>
        </authorList>
    </citation>
    <scope>NUCLEOTIDE SEQUENCE</scope>
    <source>
        <tissue evidence="2">Spear leaf of Hainan Tall coconut</tissue>
    </source>
</reference>
<proteinExistence type="predicted"/>
<accession>A0A8K0I5X5</accession>